<keyword evidence="6 9" id="KW-1133">Transmembrane helix</keyword>
<feature type="region of interest" description="Disordered" evidence="10">
    <location>
        <begin position="559"/>
        <end position="583"/>
    </location>
</feature>
<keyword evidence="7 9" id="KW-0472">Membrane</keyword>
<evidence type="ECO:0000256" key="9">
    <source>
        <dbReference type="HAMAP-Rule" id="MF_01148"/>
    </source>
</evidence>
<dbReference type="Gene3D" id="3.60.110.10">
    <property type="entry name" value="Carbon-nitrogen hydrolase"/>
    <property type="match status" value="1"/>
</dbReference>
<name>A0ABT5IA05_9CAUL</name>
<dbReference type="InterPro" id="IPR003010">
    <property type="entry name" value="C-N_Hydrolase"/>
</dbReference>
<feature type="transmembrane region" description="Helical" evidence="9">
    <location>
        <begin position="137"/>
        <end position="155"/>
    </location>
</feature>
<proteinExistence type="inferred from homology"/>
<dbReference type="EMBL" id="JAQQKW010000001">
    <property type="protein sequence ID" value="MDC7693015.1"/>
    <property type="molecule type" value="Genomic_DNA"/>
</dbReference>
<evidence type="ECO:0000259" key="11">
    <source>
        <dbReference type="PROSITE" id="PS50263"/>
    </source>
</evidence>
<protein>
    <recommendedName>
        <fullName evidence="9">Apolipoprotein N-acyltransferase</fullName>
        <shortName evidence="9">ALP N-acyltransferase</shortName>
        <ecNumber evidence="9">2.3.1.269</ecNumber>
    </recommendedName>
</protein>
<dbReference type="CDD" id="cd07571">
    <property type="entry name" value="ALP_N-acyl_transferase"/>
    <property type="match status" value="1"/>
</dbReference>
<dbReference type="SUPFAM" id="SSF56317">
    <property type="entry name" value="Carbon-nitrogen hydrolase"/>
    <property type="match status" value="1"/>
</dbReference>
<evidence type="ECO:0000256" key="3">
    <source>
        <dbReference type="ARBA" id="ARBA00022475"/>
    </source>
</evidence>
<evidence type="ECO:0000256" key="7">
    <source>
        <dbReference type="ARBA" id="ARBA00023136"/>
    </source>
</evidence>
<dbReference type="EC" id="2.3.1.269" evidence="9"/>
<dbReference type="InterPro" id="IPR036526">
    <property type="entry name" value="C-N_Hydrolase_sf"/>
</dbReference>
<comment type="subcellular location">
    <subcellularLocation>
        <location evidence="1 9">Cell membrane</location>
        <topology evidence="1 9">Multi-pass membrane protein</topology>
    </subcellularLocation>
</comment>
<keyword evidence="5 9" id="KW-0812">Transmembrane</keyword>
<feature type="transmembrane region" description="Helical" evidence="9">
    <location>
        <begin position="175"/>
        <end position="198"/>
    </location>
</feature>
<keyword evidence="4 9" id="KW-0808">Transferase</keyword>
<feature type="transmembrane region" description="Helical" evidence="9">
    <location>
        <begin position="39"/>
        <end position="57"/>
    </location>
</feature>
<dbReference type="InterPro" id="IPR004563">
    <property type="entry name" value="Apolipo_AcylTrfase"/>
</dbReference>
<sequence length="583" mass="63777">MTLTELGALLAPAFALYRRYMGPKRQAALMGLLLGLAQPPFGFLPGLLAYSVLLWSLDQDLGPKSLRRAFAIGWWAGFLYFLVGCFWVAEAFLVDASNQGWMAPFAVCLLPGGIALFWGAAFAAYRKLVSGPLTGHWSRWLVFAGLFCLFEWLRGTILTGFPWNPAGATWKAGSAVSQLAALFGIYGLSLFTVTLFASPAVSRREQGLKGLWPVAVSALILVAGLGFGAVRLATTEVAPTQTWIRIVQPNIGQRAKWSEGALLRVMRDYVAYSRAHAGREILQAVTKRDRKPYPDVIVWPEGALPDAAENLLDPQSETANLFAGLLQPDQILLWGAYHRAVDEENALVWRNSLLALSRDESGTNYQVVYSKFKLVPFGEFLPFESVLESLGVKELAHVGDGFSPGPRTRPVEVEGLPPFLPLICYEGLFPALANGERPSSSAPLRPSWIVNISNDAWFGPTTGPVQHLNLSSYRAIEEGLPMVRSTPTGVSAIIDPLGRIVEGSEIRIGQSGFRDVLLPEAVSFAPYTLWRHLHLMLVALFCLIPLIFVTFVNVSKNNQENDRVPDPDGAGFTTKKQHGDNAG</sequence>
<organism evidence="12 13">
    <name type="scientific">Asticcacaulis currens</name>
    <dbReference type="NCBI Taxonomy" id="2984210"/>
    <lineage>
        <taxon>Bacteria</taxon>
        <taxon>Pseudomonadati</taxon>
        <taxon>Pseudomonadota</taxon>
        <taxon>Alphaproteobacteria</taxon>
        <taxon>Caulobacterales</taxon>
        <taxon>Caulobacteraceae</taxon>
        <taxon>Asticcacaulis</taxon>
    </lineage>
</organism>
<comment type="function">
    <text evidence="9">Catalyzes the phospholipid dependent N-acylation of the N-terminal cysteine of apolipoprotein, the last step in lipoprotein maturation.</text>
</comment>
<dbReference type="PANTHER" id="PTHR38686">
    <property type="entry name" value="APOLIPOPROTEIN N-ACYLTRANSFERASE"/>
    <property type="match status" value="1"/>
</dbReference>
<evidence type="ECO:0000256" key="5">
    <source>
        <dbReference type="ARBA" id="ARBA00022692"/>
    </source>
</evidence>
<evidence type="ECO:0000313" key="13">
    <source>
        <dbReference type="Proteomes" id="UP001216595"/>
    </source>
</evidence>
<evidence type="ECO:0000256" key="10">
    <source>
        <dbReference type="SAM" id="MobiDB-lite"/>
    </source>
</evidence>
<feature type="transmembrane region" description="Helical" evidence="9">
    <location>
        <begin position="101"/>
        <end position="125"/>
    </location>
</feature>
<dbReference type="Pfam" id="PF20154">
    <property type="entry name" value="LNT_N"/>
    <property type="match status" value="1"/>
</dbReference>
<dbReference type="PROSITE" id="PS50263">
    <property type="entry name" value="CN_HYDROLASE"/>
    <property type="match status" value="1"/>
</dbReference>
<keyword evidence="3 9" id="KW-1003">Cell membrane</keyword>
<feature type="transmembrane region" description="Helical" evidence="9">
    <location>
        <begin position="69"/>
        <end position="89"/>
    </location>
</feature>
<dbReference type="PANTHER" id="PTHR38686:SF1">
    <property type="entry name" value="APOLIPOPROTEIN N-ACYLTRANSFERASE"/>
    <property type="match status" value="1"/>
</dbReference>
<dbReference type="RefSeq" id="WP_272739786.1">
    <property type="nucleotide sequence ID" value="NZ_JAQQKW010000001.1"/>
</dbReference>
<feature type="domain" description="CN hydrolase" evidence="11">
    <location>
        <begin position="247"/>
        <end position="529"/>
    </location>
</feature>
<dbReference type="Pfam" id="PF00795">
    <property type="entry name" value="CN_hydrolase"/>
    <property type="match status" value="1"/>
</dbReference>
<evidence type="ECO:0000256" key="8">
    <source>
        <dbReference type="ARBA" id="ARBA00023315"/>
    </source>
</evidence>
<evidence type="ECO:0000313" key="12">
    <source>
        <dbReference type="EMBL" id="MDC7693015.1"/>
    </source>
</evidence>
<keyword evidence="8 9" id="KW-0012">Acyltransferase</keyword>
<comment type="pathway">
    <text evidence="9">Protein modification; lipoprotein biosynthesis (N-acyl transfer).</text>
</comment>
<keyword evidence="13" id="KW-1185">Reference proteome</keyword>
<dbReference type="Proteomes" id="UP001216595">
    <property type="component" value="Unassembled WGS sequence"/>
</dbReference>
<evidence type="ECO:0000256" key="2">
    <source>
        <dbReference type="ARBA" id="ARBA00010065"/>
    </source>
</evidence>
<comment type="similarity">
    <text evidence="2 9">Belongs to the CN hydrolase family. Apolipoprotein N-acyltransferase subfamily.</text>
</comment>
<accession>A0ABT5IA05</accession>
<feature type="transmembrane region" description="Helical" evidence="9">
    <location>
        <begin position="210"/>
        <end position="230"/>
    </location>
</feature>
<dbReference type="NCBIfam" id="TIGR00546">
    <property type="entry name" value="lnt"/>
    <property type="match status" value="1"/>
</dbReference>
<dbReference type="InterPro" id="IPR045378">
    <property type="entry name" value="LNT_N"/>
</dbReference>
<feature type="transmembrane region" description="Helical" evidence="9">
    <location>
        <begin position="533"/>
        <end position="554"/>
    </location>
</feature>
<comment type="catalytic activity">
    <reaction evidence="9">
        <text>N-terminal S-1,2-diacyl-sn-glyceryl-L-cysteinyl-[lipoprotein] + a glycerophospholipid = N-acyl-S-1,2-diacyl-sn-glyceryl-L-cysteinyl-[lipoprotein] + a 2-acyl-sn-glycero-3-phospholipid + H(+)</text>
        <dbReference type="Rhea" id="RHEA:48228"/>
        <dbReference type="Rhea" id="RHEA-COMP:14681"/>
        <dbReference type="Rhea" id="RHEA-COMP:14684"/>
        <dbReference type="ChEBI" id="CHEBI:15378"/>
        <dbReference type="ChEBI" id="CHEBI:136912"/>
        <dbReference type="ChEBI" id="CHEBI:140656"/>
        <dbReference type="ChEBI" id="CHEBI:140657"/>
        <dbReference type="ChEBI" id="CHEBI:140660"/>
        <dbReference type="EC" id="2.3.1.269"/>
    </reaction>
</comment>
<evidence type="ECO:0000256" key="4">
    <source>
        <dbReference type="ARBA" id="ARBA00022679"/>
    </source>
</evidence>
<dbReference type="HAMAP" id="MF_01148">
    <property type="entry name" value="Lnt"/>
    <property type="match status" value="1"/>
</dbReference>
<gene>
    <name evidence="9 12" type="primary">lnt</name>
    <name evidence="12" type="ORF">PQU94_01830</name>
</gene>
<comment type="caution">
    <text evidence="12">The sequence shown here is derived from an EMBL/GenBank/DDBJ whole genome shotgun (WGS) entry which is preliminary data.</text>
</comment>
<evidence type="ECO:0000256" key="1">
    <source>
        <dbReference type="ARBA" id="ARBA00004651"/>
    </source>
</evidence>
<reference evidence="12 13" key="1">
    <citation type="submission" date="2023-01" db="EMBL/GenBank/DDBJ databases">
        <title>Novel species of the genus Asticcacaulis isolated from rivers.</title>
        <authorList>
            <person name="Lu H."/>
        </authorList>
    </citation>
    <scope>NUCLEOTIDE SEQUENCE [LARGE SCALE GENOMIC DNA]</scope>
    <source>
        <strain evidence="12 13">DXS10W</strain>
    </source>
</reference>
<evidence type="ECO:0000256" key="6">
    <source>
        <dbReference type="ARBA" id="ARBA00022989"/>
    </source>
</evidence>